<dbReference type="Gene3D" id="3.30.450.20">
    <property type="entry name" value="PAS domain"/>
    <property type="match status" value="1"/>
</dbReference>
<feature type="domain" description="PAS" evidence="10">
    <location>
        <begin position="209"/>
        <end position="258"/>
    </location>
</feature>
<evidence type="ECO:0000259" key="11">
    <source>
        <dbReference type="PROSITE" id="PS50113"/>
    </source>
</evidence>
<dbReference type="PROSITE" id="PS50110">
    <property type="entry name" value="RESPONSE_REGULATORY"/>
    <property type="match status" value="1"/>
</dbReference>
<dbReference type="SUPFAM" id="SSF47384">
    <property type="entry name" value="Homodimeric domain of signal transducing histidine kinase"/>
    <property type="match status" value="1"/>
</dbReference>
<keyword evidence="7" id="KW-0175">Coiled coil</keyword>
<gene>
    <name evidence="12" type="ORF">SAMN05216409_106225</name>
</gene>
<dbReference type="Gene3D" id="3.30.565.10">
    <property type="entry name" value="Histidine kinase-like ATPase, C-terminal domain"/>
    <property type="match status" value="1"/>
</dbReference>
<dbReference type="PANTHER" id="PTHR43065:SF42">
    <property type="entry name" value="TWO-COMPONENT SENSOR PPRA"/>
    <property type="match status" value="1"/>
</dbReference>
<feature type="modified residue" description="4-aspartylphosphate" evidence="6">
    <location>
        <position position="654"/>
    </location>
</feature>
<comment type="caution">
    <text evidence="12">The sequence shown here is derived from an EMBL/GenBank/DDBJ whole genome shotgun (WGS) entry which is preliminary data.</text>
</comment>
<dbReference type="PROSITE" id="PS50109">
    <property type="entry name" value="HIS_KIN"/>
    <property type="match status" value="1"/>
</dbReference>
<comment type="catalytic activity">
    <reaction evidence="1">
        <text>ATP + protein L-histidine = ADP + protein N-phospho-L-histidine.</text>
        <dbReference type="EC" id="2.7.13.3"/>
    </reaction>
</comment>
<dbReference type="SUPFAM" id="SSF52172">
    <property type="entry name" value="CheY-like"/>
    <property type="match status" value="1"/>
</dbReference>
<dbReference type="InterPro" id="IPR005467">
    <property type="entry name" value="His_kinase_dom"/>
</dbReference>
<feature type="domain" description="Histidine kinase" evidence="8">
    <location>
        <begin position="358"/>
        <end position="582"/>
    </location>
</feature>
<dbReference type="InterPro" id="IPR036097">
    <property type="entry name" value="HisK_dim/P_sf"/>
</dbReference>
<dbReference type="RefSeq" id="WP_074825479.1">
    <property type="nucleotide sequence ID" value="NZ_FOEV01000006.1"/>
</dbReference>
<evidence type="ECO:0000259" key="9">
    <source>
        <dbReference type="PROSITE" id="PS50110"/>
    </source>
</evidence>
<evidence type="ECO:0000256" key="6">
    <source>
        <dbReference type="PROSITE-ProRule" id="PRU00169"/>
    </source>
</evidence>
<dbReference type="SUPFAM" id="SSF55874">
    <property type="entry name" value="ATPase domain of HSP90 chaperone/DNA topoisomerase II/histidine kinase"/>
    <property type="match status" value="1"/>
</dbReference>
<dbReference type="GO" id="GO:0000155">
    <property type="term" value="F:phosphorelay sensor kinase activity"/>
    <property type="evidence" value="ECO:0007669"/>
    <property type="project" value="InterPro"/>
</dbReference>
<dbReference type="InterPro" id="IPR036890">
    <property type="entry name" value="HATPase_C_sf"/>
</dbReference>
<evidence type="ECO:0000256" key="5">
    <source>
        <dbReference type="ARBA" id="ARBA00022777"/>
    </source>
</evidence>
<feature type="domain" description="Response regulatory" evidence="9">
    <location>
        <begin position="604"/>
        <end position="720"/>
    </location>
</feature>
<dbReference type="InterPro" id="IPR000700">
    <property type="entry name" value="PAS-assoc_C"/>
</dbReference>
<organism evidence="12 13">
    <name type="scientific">Pseudomonas lutea</name>
    <dbReference type="NCBI Taxonomy" id="243924"/>
    <lineage>
        <taxon>Bacteria</taxon>
        <taxon>Pseudomonadati</taxon>
        <taxon>Pseudomonadota</taxon>
        <taxon>Gammaproteobacteria</taxon>
        <taxon>Pseudomonadales</taxon>
        <taxon>Pseudomonadaceae</taxon>
        <taxon>Pseudomonas</taxon>
    </lineage>
</organism>
<dbReference type="SMART" id="SM00388">
    <property type="entry name" value="HisKA"/>
    <property type="match status" value="1"/>
</dbReference>
<proteinExistence type="predicted"/>
<dbReference type="InterPro" id="IPR003594">
    <property type="entry name" value="HATPase_dom"/>
</dbReference>
<dbReference type="CDD" id="cd00082">
    <property type="entry name" value="HisKA"/>
    <property type="match status" value="1"/>
</dbReference>
<dbReference type="Gene3D" id="3.40.50.2300">
    <property type="match status" value="1"/>
</dbReference>
<keyword evidence="3 6" id="KW-0597">Phosphoprotein</keyword>
<dbReference type="SUPFAM" id="SSF55785">
    <property type="entry name" value="PYP-like sensor domain (PAS domain)"/>
    <property type="match status" value="1"/>
</dbReference>
<evidence type="ECO:0000256" key="7">
    <source>
        <dbReference type="SAM" id="Coils"/>
    </source>
</evidence>
<keyword evidence="5" id="KW-0418">Kinase</keyword>
<dbReference type="SMART" id="SM00448">
    <property type="entry name" value="REC"/>
    <property type="match status" value="1"/>
</dbReference>
<feature type="coiled-coil region" evidence="7">
    <location>
        <begin position="315"/>
        <end position="349"/>
    </location>
</feature>
<dbReference type="Pfam" id="PF02518">
    <property type="entry name" value="HATPase_c"/>
    <property type="match status" value="1"/>
</dbReference>
<evidence type="ECO:0000256" key="3">
    <source>
        <dbReference type="ARBA" id="ARBA00022553"/>
    </source>
</evidence>
<dbReference type="InterPro" id="IPR003661">
    <property type="entry name" value="HisK_dim/P_dom"/>
</dbReference>
<dbReference type="InterPro" id="IPR000014">
    <property type="entry name" value="PAS"/>
</dbReference>
<protein>
    <recommendedName>
        <fullName evidence="2">histidine kinase</fullName>
        <ecNumber evidence="2">2.7.13.3</ecNumber>
    </recommendedName>
</protein>
<feature type="domain" description="PAC" evidence="11">
    <location>
        <begin position="261"/>
        <end position="313"/>
    </location>
</feature>
<dbReference type="Pfam" id="PF08447">
    <property type="entry name" value="PAS_3"/>
    <property type="match status" value="1"/>
</dbReference>
<sequence>MSATNREADLLKRQAILAQFGELALQSESLDEILHEACRLVGHALGTDLAKVMELQPDGHTLLVKAGVGWRPGIVGQETIKVDKRSSEGHALQTGSPVISDDINTEKRFVYADFIKDHGVKALINVIIIGSRDQKPYGILEVDSRSARRFNDSDIQFLRSYANLIAASVNRLTTLEKVKQTAAALRLSEEQYRISSQLNPQIPWTATPDGKMSGFDERWLELTGLSHEQALRDTWKQVVHPDDIEATDSAWVRSLANGSPYDSQVRIRTASGEFIWHRIRAFPWKNAQGEILRWHGTVENIVESKQLEEALRDWNDILEERVSESTLALSESERERELVEKKLRQSQKMDAIGQLTGGIAHDFNNMLAGIIAALELLQKRVEQGRSGELSRYIGAAMSSANKASALTHRLLAFSRQQPLEARPVRPDRLVVELEELIKRTVGPQISVEAKFAPDTGAVLCDPSQLENALLNLCINSRDAMLNGGTIQIQTSHVEVDKAQAAIQGLAPGTYVLCTVTDDGIGMSAEVVERAFDPFFTTKGLGEGTGLGLSMVYGFARQSGGQTFIQSSPDKGTVVSLYLPSHEVTSEEIIALEQNTIPEAKSGETILLVEDDSIIRMMLTELLEELGYTVLEGIDSKSSLKQLERHERIDLLITDIGLPGDMSGSELAKLMHDQRAEMKVLFITGFAKDIATLQAQLKEGMHLITKPFSLEEFGRQVRMILDET</sequence>
<evidence type="ECO:0000256" key="4">
    <source>
        <dbReference type="ARBA" id="ARBA00022679"/>
    </source>
</evidence>
<dbReference type="FunFam" id="3.30.450.20:FF:000099">
    <property type="entry name" value="Sensory box sensor histidine kinase"/>
    <property type="match status" value="1"/>
</dbReference>
<dbReference type="Gene3D" id="1.10.287.130">
    <property type="match status" value="1"/>
</dbReference>
<dbReference type="Proteomes" id="UP000183210">
    <property type="component" value="Unassembled WGS sequence"/>
</dbReference>
<name>A0A9X8MCU1_9PSED</name>
<dbReference type="GeneID" id="300267269"/>
<evidence type="ECO:0000259" key="10">
    <source>
        <dbReference type="PROSITE" id="PS50112"/>
    </source>
</evidence>
<dbReference type="EMBL" id="FOEV01000006">
    <property type="protein sequence ID" value="SEQ54460.1"/>
    <property type="molecule type" value="Genomic_DNA"/>
</dbReference>
<keyword evidence="4" id="KW-0808">Transferase</keyword>
<dbReference type="PROSITE" id="PS50113">
    <property type="entry name" value="PAC"/>
    <property type="match status" value="1"/>
</dbReference>
<dbReference type="InterPro" id="IPR001789">
    <property type="entry name" value="Sig_transdc_resp-reg_receiver"/>
</dbReference>
<dbReference type="Pfam" id="PF00072">
    <property type="entry name" value="Response_reg"/>
    <property type="match status" value="1"/>
</dbReference>
<evidence type="ECO:0000256" key="2">
    <source>
        <dbReference type="ARBA" id="ARBA00012438"/>
    </source>
</evidence>
<dbReference type="InterPro" id="IPR011006">
    <property type="entry name" value="CheY-like_superfamily"/>
</dbReference>
<evidence type="ECO:0000313" key="12">
    <source>
        <dbReference type="EMBL" id="SEQ54460.1"/>
    </source>
</evidence>
<dbReference type="InterPro" id="IPR013655">
    <property type="entry name" value="PAS_fold_3"/>
</dbReference>
<dbReference type="SMART" id="SM00086">
    <property type="entry name" value="PAC"/>
    <property type="match status" value="1"/>
</dbReference>
<dbReference type="InterPro" id="IPR029016">
    <property type="entry name" value="GAF-like_dom_sf"/>
</dbReference>
<accession>A0A9X8MCU1</accession>
<dbReference type="SUPFAM" id="SSF55781">
    <property type="entry name" value="GAF domain-like"/>
    <property type="match status" value="1"/>
</dbReference>
<dbReference type="Pfam" id="PF01590">
    <property type="entry name" value="GAF"/>
    <property type="match status" value="1"/>
</dbReference>
<dbReference type="InterPro" id="IPR001610">
    <property type="entry name" value="PAC"/>
</dbReference>
<dbReference type="Pfam" id="PF00512">
    <property type="entry name" value="HisKA"/>
    <property type="match status" value="1"/>
</dbReference>
<evidence type="ECO:0000256" key="1">
    <source>
        <dbReference type="ARBA" id="ARBA00000085"/>
    </source>
</evidence>
<dbReference type="EC" id="2.7.13.3" evidence="2"/>
<dbReference type="NCBIfam" id="TIGR00229">
    <property type="entry name" value="sensory_box"/>
    <property type="match status" value="1"/>
</dbReference>
<evidence type="ECO:0000259" key="8">
    <source>
        <dbReference type="PROSITE" id="PS50109"/>
    </source>
</evidence>
<dbReference type="InterPro" id="IPR035965">
    <property type="entry name" value="PAS-like_dom_sf"/>
</dbReference>
<dbReference type="InterPro" id="IPR004358">
    <property type="entry name" value="Sig_transdc_His_kin-like_C"/>
</dbReference>
<dbReference type="Gene3D" id="3.30.450.40">
    <property type="match status" value="1"/>
</dbReference>
<dbReference type="PRINTS" id="PR00344">
    <property type="entry name" value="BCTRLSENSOR"/>
</dbReference>
<dbReference type="SMART" id="SM00065">
    <property type="entry name" value="GAF"/>
    <property type="match status" value="1"/>
</dbReference>
<dbReference type="SMART" id="SM00091">
    <property type="entry name" value="PAS"/>
    <property type="match status" value="1"/>
</dbReference>
<dbReference type="PROSITE" id="PS50112">
    <property type="entry name" value="PAS"/>
    <property type="match status" value="1"/>
</dbReference>
<evidence type="ECO:0000313" key="13">
    <source>
        <dbReference type="Proteomes" id="UP000183210"/>
    </source>
</evidence>
<dbReference type="CDD" id="cd00130">
    <property type="entry name" value="PAS"/>
    <property type="match status" value="1"/>
</dbReference>
<dbReference type="SMART" id="SM00387">
    <property type="entry name" value="HATPase_c"/>
    <property type="match status" value="1"/>
</dbReference>
<dbReference type="AlphaFoldDB" id="A0A9X8MCU1"/>
<dbReference type="PANTHER" id="PTHR43065">
    <property type="entry name" value="SENSOR HISTIDINE KINASE"/>
    <property type="match status" value="1"/>
</dbReference>
<dbReference type="InterPro" id="IPR003018">
    <property type="entry name" value="GAF"/>
</dbReference>
<reference evidence="12 13" key="1">
    <citation type="submission" date="2016-10" db="EMBL/GenBank/DDBJ databases">
        <authorList>
            <person name="Varghese N."/>
            <person name="Submissions S."/>
        </authorList>
    </citation>
    <scope>NUCLEOTIDE SEQUENCE [LARGE SCALE GENOMIC DNA]</scope>
    <source>
        <strain evidence="12 13">LMG 21974</strain>
    </source>
</reference>